<sequence>MSNEWNSHRTSVVLFAAAVIVAILAAFVTTLDRVDTRTASNETPPGTMGLARPHPPLDRAPGQPVLGNNELPHSAPAR</sequence>
<protein>
    <submittedName>
        <fullName evidence="3">Uncharacterized protein</fullName>
    </submittedName>
</protein>
<evidence type="ECO:0000256" key="1">
    <source>
        <dbReference type="SAM" id="MobiDB-lite"/>
    </source>
</evidence>
<keyword evidence="2" id="KW-0472">Membrane</keyword>
<feature type="region of interest" description="Disordered" evidence="1">
    <location>
        <begin position="36"/>
        <end position="78"/>
    </location>
</feature>
<evidence type="ECO:0000313" key="4">
    <source>
        <dbReference type="Proteomes" id="UP000199184"/>
    </source>
</evidence>
<dbReference type="Proteomes" id="UP000199184">
    <property type="component" value="Unassembled WGS sequence"/>
</dbReference>
<feature type="transmembrane region" description="Helical" evidence="2">
    <location>
        <begin position="12"/>
        <end position="31"/>
    </location>
</feature>
<keyword evidence="4" id="KW-1185">Reference proteome</keyword>
<name>A0A1C3UCD1_9BRAD</name>
<organism evidence="3 4">
    <name type="scientific">Bradyrhizobium shewense</name>
    <dbReference type="NCBI Taxonomy" id="1761772"/>
    <lineage>
        <taxon>Bacteria</taxon>
        <taxon>Pseudomonadati</taxon>
        <taxon>Pseudomonadota</taxon>
        <taxon>Alphaproteobacteria</taxon>
        <taxon>Hyphomicrobiales</taxon>
        <taxon>Nitrobacteraceae</taxon>
        <taxon>Bradyrhizobium</taxon>
    </lineage>
</organism>
<proteinExistence type="predicted"/>
<evidence type="ECO:0000313" key="3">
    <source>
        <dbReference type="EMBL" id="SCB13108.1"/>
    </source>
</evidence>
<keyword evidence="2" id="KW-0812">Transmembrane</keyword>
<gene>
    <name evidence="3" type="ORF">GA0061098_1001667</name>
</gene>
<evidence type="ECO:0000256" key="2">
    <source>
        <dbReference type="SAM" id="Phobius"/>
    </source>
</evidence>
<reference evidence="4" key="1">
    <citation type="submission" date="2016-08" db="EMBL/GenBank/DDBJ databases">
        <authorList>
            <person name="Varghese N."/>
            <person name="Submissions Spin"/>
        </authorList>
    </citation>
    <scope>NUCLEOTIDE SEQUENCE [LARGE SCALE GENOMIC DNA]</scope>
    <source>
        <strain evidence="4">ERR11</strain>
    </source>
</reference>
<keyword evidence="2" id="KW-1133">Transmembrane helix</keyword>
<dbReference type="AlphaFoldDB" id="A0A1C3UCD1"/>
<dbReference type="EMBL" id="FMAI01000001">
    <property type="protein sequence ID" value="SCB13108.1"/>
    <property type="molecule type" value="Genomic_DNA"/>
</dbReference>
<accession>A0A1C3UCD1</accession>